<dbReference type="EMBL" id="FOHZ01000021">
    <property type="protein sequence ID" value="SET75234.1"/>
    <property type="molecule type" value="Genomic_DNA"/>
</dbReference>
<dbReference type="AlphaFoldDB" id="A0A1I0GXL9"/>
<dbReference type="RefSeq" id="WP_091854112.1">
    <property type="nucleotide sequence ID" value="NZ_FOHZ01000021.1"/>
</dbReference>
<evidence type="ECO:0008006" key="4">
    <source>
        <dbReference type="Google" id="ProtNLM"/>
    </source>
</evidence>
<keyword evidence="1" id="KW-0472">Membrane</keyword>
<proteinExistence type="predicted"/>
<accession>A0A1I0GXL9</accession>
<protein>
    <recommendedName>
        <fullName evidence="4">Phospholipase_D-nuclease N-terminal</fullName>
    </recommendedName>
</protein>
<name>A0A1I0GXL9_9GAMM</name>
<evidence type="ECO:0000256" key="1">
    <source>
        <dbReference type="SAM" id="Phobius"/>
    </source>
</evidence>
<dbReference type="OrthoDB" id="6371981at2"/>
<keyword evidence="1" id="KW-1133">Transmembrane helix</keyword>
<dbReference type="STRING" id="430453.SAMN04487962_12111"/>
<keyword evidence="1" id="KW-0812">Transmembrane</keyword>
<feature type="transmembrane region" description="Helical" evidence="1">
    <location>
        <begin position="5"/>
        <end position="25"/>
    </location>
</feature>
<sequence>MIFSLFVLNVVLWIAASMLCISYFNDHVEGWEEWEAFPVWVKIPILLVAPALFLPWWIR</sequence>
<feature type="transmembrane region" description="Helical" evidence="1">
    <location>
        <begin position="37"/>
        <end position="58"/>
    </location>
</feature>
<keyword evidence="3" id="KW-1185">Reference proteome</keyword>
<evidence type="ECO:0000313" key="3">
    <source>
        <dbReference type="Proteomes" id="UP000198762"/>
    </source>
</evidence>
<organism evidence="2 3">
    <name type="scientific">Marinobacter segnicrescens</name>
    <dbReference type="NCBI Taxonomy" id="430453"/>
    <lineage>
        <taxon>Bacteria</taxon>
        <taxon>Pseudomonadati</taxon>
        <taxon>Pseudomonadota</taxon>
        <taxon>Gammaproteobacteria</taxon>
        <taxon>Pseudomonadales</taxon>
        <taxon>Marinobacteraceae</taxon>
        <taxon>Marinobacter</taxon>
    </lineage>
</organism>
<reference evidence="3" key="1">
    <citation type="submission" date="2016-10" db="EMBL/GenBank/DDBJ databases">
        <authorList>
            <person name="Varghese N."/>
            <person name="Submissions S."/>
        </authorList>
    </citation>
    <scope>NUCLEOTIDE SEQUENCE [LARGE SCALE GENOMIC DNA]</scope>
    <source>
        <strain evidence="3">CGMCC 1.6489</strain>
    </source>
</reference>
<evidence type="ECO:0000313" key="2">
    <source>
        <dbReference type="EMBL" id="SET75234.1"/>
    </source>
</evidence>
<dbReference type="Proteomes" id="UP000198762">
    <property type="component" value="Unassembled WGS sequence"/>
</dbReference>
<gene>
    <name evidence="2" type="ORF">SAMN04487962_12111</name>
</gene>